<evidence type="ECO:0000256" key="2">
    <source>
        <dbReference type="ARBA" id="ARBA00022475"/>
    </source>
</evidence>
<protein>
    <submittedName>
        <fullName evidence="8">Na/Pi cotransporter family protein</fullName>
    </submittedName>
</protein>
<dbReference type="NCBIfam" id="TIGR00704">
    <property type="entry name" value="NaPi_cotrn_rel"/>
    <property type="match status" value="1"/>
</dbReference>
<proteinExistence type="predicted"/>
<feature type="domain" description="PhoU" evidence="7">
    <location>
        <begin position="447"/>
        <end position="532"/>
    </location>
</feature>
<comment type="caution">
    <text evidence="8">The sequence shown here is derived from an EMBL/GenBank/DDBJ whole genome shotgun (WGS) entry which is preliminary data.</text>
</comment>
<feature type="transmembrane region" description="Helical" evidence="6">
    <location>
        <begin position="133"/>
        <end position="154"/>
    </location>
</feature>
<feature type="transmembrane region" description="Helical" evidence="6">
    <location>
        <begin position="47"/>
        <end position="75"/>
    </location>
</feature>
<name>A0ABS6EZV2_9CLOT</name>
<dbReference type="InterPro" id="IPR004633">
    <property type="entry name" value="NaPi_cotrn-rel/YqeW-like"/>
</dbReference>
<dbReference type="EMBL" id="JAHLQL010000002">
    <property type="protein sequence ID" value="MBU5591779.1"/>
    <property type="molecule type" value="Genomic_DNA"/>
</dbReference>
<keyword evidence="5 6" id="KW-0472">Membrane</keyword>
<feature type="transmembrane region" description="Helical" evidence="6">
    <location>
        <begin position="174"/>
        <end position="199"/>
    </location>
</feature>
<keyword evidence="9" id="KW-1185">Reference proteome</keyword>
<dbReference type="InterPro" id="IPR026022">
    <property type="entry name" value="PhoU_dom"/>
</dbReference>
<dbReference type="NCBIfam" id="NF037997">
    <property type="entry name" value="Na_Pi_symport"/>
    <property type="match status" value="1"/>
</dbReference>
<keyword evidence="2" id="KW-1003">Cell membrane</keyword>
<gene>
    <name evidence="8" type="ORF">KQI89_08375</name>
</gene>
<evidence type="ECO:0000313" key="9">
    <source>
        <dbReference type="Proteomes" id="UP000736583"/>
    </source>
</evidence>
<dbReference type="Proteomes" id="UP000736583">
    <property type="component" value="Unassembled WGS sequence"/>
</dbReference>
<dbReference type="PANTHER" id="PTHR10010:SF46">
    <property type="entry name" value="SODIUM-DEPENDENT PHOSPHATE TRANSPORT PROTEIN 2B"/>
    <property type="match status" value="1"/>
</dbReference>
<feature type="transmembrane region" description="Helical" evidence="6">
    <location>
        <begin position="242"/>
        <end position="267"/>
    </location>
</feature>
<dbReference type="InterPro" id="IPR003841">
    <property type="entry name" value="Na/Pi_transpt"/>
</dbReference>
<feature type="domain" description="PhoU" evidence="7">
    <location>
        <begin position="342"/>
        <end position="428"/>
    </location>
</feature>
<evidence type="ECO:0000256" key="1">
    <source>
        <dbReference type="ARBA" id="ARBA00004651"/>
    </source>
</evidence>
<organism evidence="8 9">
    <name type="scientific">Clostridium simiarum</name>
    <dbReference type="NCBI Taxonomy" id="2841506"/>
    <lineage>
        <taxon>Bacteria</taxon>
        <taxon>Bacillati</taxon>
        <taxon>Bacillota</taxon>
        <taxon>Clostridia</taxon>
        <taxon>Eubacteriales</taxon>
        <taxon>Clostridiaceae</taxon>
        <taxon>Clostridium</taxon>
    </lineage>
</organism>
<evidence type="ECO:0000256" key="5">
    <source>
        <dbReference type="ARBA" id="ARBA00023136"/>
    </source>
</evidence>
<accession>A0ABS6EZV2</accession>
<dbReference type="Pfam" id="PF01895">
    <property type="entry name" value="PhoU"/>
    <property type="match status" value="2"/>
</dbReference>
<evidence type="ECO:0000256" key="3">
    <source>
        <dbReference type="ARBA" id="ARBA00022692"/>
    </source>
</evidence>
<dbReference type="PANTHER" id="PTHR10010">
    <property type="entry name" value="SOLUTE CARRIER FAMILY 34 SODIUM PHOSPHATE , MEMBER 2-RELATED"/>
    <property type="match status" value="1"/>
</dbReference>
<comment type="subcellular location">
    <subcellularLocation>
        <location evidence="1">Cell membrane</location>
        <topology evidence="1">Multi-pass membrane protein</topology>
    </subcellularLocation>
</comment>
<feature type="transmembrane region" description="Helical" evidence="6">
    <location>
        <begin position="211"/>
        <end position="230"/>
    </location>
</feature>
<evidence type="ECO:0000313" key="8">
    <source>
        <dbReference type="EMBL" id="MBU5591779.1"/>
    </source>
</evidence>
<evidence type="ECO:0000256" key="6">
    <source>
        <dbReference type="SAM" id="Phobius"/>
    </source>
</evidence>
<feature type="transmembrane region" description="Helical" evidence="6">
    <location>
        <begin position="82"/>
        <end position="103"/>
    </location>
</feature>
<keyword evidence="4 6" id="KW-1133">Transmembrane helix</keyword>
<keyword evidence="3 6" id="KW-0812">Transmembrane</keyword>
<reference evidence="8 9" key="1">
    <citation type="submission" date="2021-06" db="EMBL/GenBank/DDBJ databases">
        <authorList>
            <person name="Sun Q."/>
            <person name="Li D."/>
        </authorList>
    </citation>
    <scope>NUCLEOTIDE SEQUENCE [LARGE SCALE GENOMIC DNA]</scope>
    <source>
        <strain evidence="8 9">MSJ-4</strain>
    </source>
</reference>
<feature type="transmembrane region" description="Helical" evidence="6">
    <location>
        <begin position="109"/>
        <end position="126"/>
    </location>
</feature>
<dbReference type="Pfam" id="PF02690">
    <property type="entry name" value="Na_Pi_cotrans"/>
    <property type="match status" value="1"/>
</dbReference>
<evidence type="ECO:0000259" key="7">
    <source>
        <dbReference type="Pfam" id="PF01895"/>
    </source>
</evidence>
<sequence>MDAISMIIGLIGGLGLFLFGMKLMGDGLENAAGEGLKNILEKVTSNPIMGVLIGTIVTAVIQSSSATTVMVVGFVNAGLMNLSQAVGVIMGANIGTTITGQLVAFKLDHIAPIFVGVGSAIVLFSKSNKRREFGNIVLGFGILFMGMGIMGDSMKPISNAPQFQNLVVAIGDNWLIGLIVGLAMTAIVQSSSATTGILIALASTGSIDMNVALPIILGCNIGTCVTALLSSIGTSKTARKAAIIHLFFNVLGTLIFIPLRGVLVNIVQYISPMDVKRQIANAHTIFNITNTLVLLPLSKYLIIAANKLIPGEDQVEKVGATFIDERFLETPVIALGQVIKEVSRMANKAKENLEISMGAFRENDDQLVSKVYENEKIINALEEDITTYLVKLSKTELSDEQKGIIASTFHVVNDIERIGDHAENIADLTSEKIIKRLEYTAQGMGELKQMYDYTLHALEVAIESYKIHDPKRIEEVSAIEQRIDELEKEFREAHISRLNSGVCSPNAGAVFLDIISNLERIGDHAKNIAENVTNTFA</sequence>
<evidence type="ECO:0000256" key="4">
    <source>
        <dbReference type="ARBA" id="ARBA00022989"/>
    </source>
</evidence>